<dbReference type="Gene3D" id="3.30.1360.70">
    <property type="entry name" value="Arginyl tRNA synthetase N-terminal domain"/>
    <property type="match status" value="1"/>
</dbReference>
<dbReference type="GO" id="GO:0004814">
    <property type="term" value="F:arginine-tRNA ligase activity"/>
    <property type="evidence" value="ECO:0007669"/>
    <property type="project" value="UniProtKB-UniRule"/>
</dbReference>
<evidence type="ECO:0000256" key="4">
    <source>
        <dbReference type="ARBA" id="ARBA00022741"/>
    </source>
</evidence>
<keyword evidence="5 10" id="KW-0067">ATP-binding</keyword>
<evidence type="ECO:0000256" key="2">
    <source>
        <dbReference type="ARBA" id="ARBA00012837"/>
    </source>
</evidence>
<reference evidence="13 14" key="1">
    <citation type="submission" date="2017-09" db="EMBL/GenBank/DDBJ databases">
        <title>Depth-based differentiation of microbial function through sediment-hosted aquifers and enrichment of novel symbionts in the deep terrestrial subsurface.</title>
        <authorList>
            <person name="Probst A.J."/>
            <person name="Ladd B."/>
            <person name="Jarett J.K."/>
            <person name="Geller-Mcgrath D.E."/>
            <person name="Sieber C.M."/>
            <person name="Emerson J.B."/>
            <person name="Anantharaman K."/>
            <person name="Thomas B.C."/>
            <person name="Malmstrom R."/>
            <person name="Stieglmeier M."/>
            <person name="Klingl A."/>
            <person name="Woyke T."/>
            <person name="Ryan C.M."/>
            <person name="Banfield J.F."/>
        </authorList>
    </citation>
    <scope>NUCLEOTIDE SEQUENCE [LARGE SCALE GENOMIC DNA]</scope>
    <source>
        <strain evidence="13">CG23_combo_of_CG06-09_8_20_14_all_49_15</strain>
    </source>
</reference>
<evidence type="ECO:0000256" key="7">
    <source>
        <dbReference type="ARBA" id="ARBA00023146"/>
    </source>
</evidence>
<evidence type="ECO:0000256" key="10">
    <source>
        <dbReference type="RuleBase" id="RU363038"/>
    </source>
</evidence>
<dbReference type="SMART" id="SM01016">
    <property type="entry name" value="Arg_tRNA_synt_N"/>
    <property type="match status" value="1"/>
</dbReference>
<keyword evidence="7 10" id="KW-0030">Aminoacyl-tRNA synthetase</keyword>
<dbReference type="PANTHER" id="PTHR11956">
    <property type="entry name" value="ARGINYL-TRNA SYNTHETASE"/>
    <property type="match status" value="1"/>
</dbReference>
<comment type="catalytic activity">
    <reaction evidence="8">
        <text>tRNA(Arg) + L-arginine + ATP = L-arginyl-tRNA(Arg) + AMP + diphosphate</text>
        <dbReference type="Rhea" id="RHEA:20301"/>
        <dbReference type="Rhea" id="RHEA-COMP:9658"/>
        <dbReference type="Rhea" id="RHEA-COMP:9673"/>
        <dbReference type="ChEBI" id="CHEBI:30616"/>
        <dbReference type="ChEBI" id="CHEBI:32682"/>
        <dbReference type="ChEBI" id="CHEBI:33019"/>
        <dbReference type="ChEBI" id="CHEBI:78442"/>
        <dbReference type="ChEBI" id="CHEBI:78513"/>
        <dbReference type="ChEBI" id="CHEBI:456215"/>
        <dbReference type="EC" id="6.1.1.19"/>
    </reaction>
</comment>
<dbReference type="EMBL" id="PCSD01000025">
    <property type="protein sequence ID" value="PIP34026.1"/>
    <property type="molecule type" value="Genomic_DNA"/>
</dbReference>
<comment type="similarity">
    <text evidence="1 10">Belongs to the class-I aminoacyl-tRNA synthetase family.</text>
</comment>
<dbReference type="Gene3D" id="3.40.50.620">
    <property type="entry name" value="HUPs"/>
    <property type="match status" value="1"/>
</dbReference>
<dbReference type="InterPro" id="IPR008909">
    <property type="entry name" value="DALR_anticod-bd"/>
</dbReference>
<evidence type="ECO:0000256" key="5">
    <source>
        <dbReference type="ARBA" id="ARBA00022840"/>
    </source>
</evidence>
<dbReference type="NCBIfam" id="TIGR00456">
    <property type="entry name" value="argS"/>
    <property type="match status" value="1"/>
</dbReference>
<dbReference type="EC" id="6.1.1.19" evidence="2 9"/>
<evidence type="ECO:0000256" key="1">
    <source>
        <dbReference type="ARBA" id="ARBA00005594"/>
    </source>
</evidence>
<keyword evidence="6 10" id="KW-0648">Protein biosynthesis</keyword>
<dbReference type="GO" id="GO:0005524">
    <property type="term" value="F:ATP binding"/>
    <property type="evidence" value="ECO:0007669"/>
    <property type="project" value="UniProtKB-KW"/>
</dbReference>
<dbReference type="AlphaFoldDB" id="A0A2G9ZLH7"/>
<dbReference type="Proteomes" id="UP000230729">
    <property type="component" value="Unassembled WGS sequence"/>
</dbReference>
<dbReference type="PANTHER" id="PTHR11956:SF5">
    <property type="entry name" value="ARGININE--TRNA LIGASE, CYTOPLASMIC"/>
    <property type="match status" value="1"/>
</dbReference>
<keyword evidence="3 10" id="KW-0436">Ligase</keyword>
<gene>
    <name evidence="13" type="primary">argS</name>
    <name evidence="13" type="ORF">COX22_01205</name>
</gene>
<dbReference type="Gene3D" id="1.10.730.10">
    <property type="entry name" value="Isoleucyl-tRNA Synthetase, Domain 1"/>
    <property type="match status" value="1"/>
</dbReference>
<evidence type="ECO:0000256" key="3">
    <source>
        <dbReference type="ARBA" id="ARBA00022598"/>
    </source>
</evidence>
<protein>
    <recommendedName>
        <fullName evidence="2 9">Arginine--tRNA ligase</fullName>
        <ecNumber evidence="2 9">6.1.1.19</ecNumber>
    </recommendedName>
</protein>
<dbReference type="Pfam" id="PF03485">
    <property type="entry name" value="Arg_tRNA_synt_N"/>
    <property type="match status" value="1"/>
</dbReference>
<dbReference type="InterPro" id="IPR001278">
    <property type="entry name" value="Arg-tRNA-ligase"/>
</dbReference>
<accession>A0A2G9ZLH7</accession>
<proteinExistence type="inferred from homology"/>
<feature type="domain" description="DALR anticodon binding" evidence="11">
    <location>
        <begin position="453"/>
        <end position="579"/>
    </location>
</feature>
<dbReference type="Pfam" id="PF00750">
    <property type="entry name" value="tRNA-synt_1d"/>
    <property type="match status" value="1"/>
</dbReference>
<dbReference type="SUPFAM" id="SSF47323">
    <property type="entry name" value="Anticodon-binding domain of a subclass of class I aminoacyl-tRNA synthetases"/>
    <property type="match status" value="1"/>
</dbReference>
<evidence type="ECO:0000256" key="8">
    <source>
        <dbReference type="ARBA" id="ARBA00049339"/>
    </source>
</evidence>
<dbReference type="InterPro" id="IPR009080">
    <property type="entry name" value="tRNAsynth_Ia_anticodon-bd"/>
</dbReference>
<dbReference type="PRINTS" id="PR01038">
    <property type="entry name" value="TRNASYNTHARG"/>
</dbReference>
<dbReference type="GO" id="GO:0006420">
    <property type="term" value="P:arginyl-tRNA aminoacylation"/>
    <property type="evidence" value="ECO:0007669"/>
    <property type="project" value="UniProtKB-UniRule"/>
</dbReference>
<organism evidence="13 14">
    <name type="scientific">Candidatus Falkowbacteria bacterium CG23_combo_of_CG06-09_8_20_14_all_49_15</name>
    <dbReference type="NCBI Taxonomy" id="1974572"/>
    <lineage>
        <taxon>Bacteria</taxon>
        <taxon>Candidatus Falkowiibacteriota</taxon>
    </lineage>
</organism>
<comment type="caution">
    <text evidence="13">The sequence shown here is derived from an EMBL/GenBank/DDBJ whole genome shotgun (WGS) entry which is preliminary data.</text>
</comment>
<dbReference type="SUPFAM" id="SSF55190">
    <property type="entry name" value="Arginyl-tRNA synthetase (ArgRS), N-terminal 'additional' domain"/>
    <property type="match status" value="1"/>
</dbReference>
<evidence type="ECO:0000256" key="6">
    <source>
        <dbReference type="ARBA" id="ARBA00022917"/>
    </source>
</evidence>
<evidence type="ECO:0000313" key="14">
    <source>
        <dbReference type="Proteomes" id="UP000230729"/>
    </source>
</evidence>
<feature type="domain" description="Arginyl tRNA synthetase N-terminal" evidence="12">
    <location>
        <begin position="5"/>
        <end position="86"/>
    </location>
</feature>
<dbReference type="SUPFAM" id="SSF52374">
    <property type="entry name" value="Nucleotidylyl transferase"/>
    <property type="match status" value="1"/>
</dbReference>
<dbReference type="InterPro" id="IPR036695">
    <property type="entry name" value="Arg-tRNA-synth_N_sf"/>
</dbReference>
<name>A0A2G9ZLH7_9BACT</name>
<evidence type="ECO:0000259" key="12">
    <source>
        <dbReference type="SMART" id="SM01016"/>
    </source>
</evidence>
<sequence length="579" mass="63528">MPFLSDIKAQIARQINEHLGGEYAAPSDFVRPDNPDFGDLSLGCFGLARRLGRPPVDLAAALASDWPAESPVASGQAVGPYVNFQLSTVEMAAGVLEEIYTQKDLYGENVREGGRRVVVEYSNVNTHKDYHIGHLRNLAYGDAVQRILTAAGDTVFPVSYVNDFGGHTAKTLWGLRLFAQGPGPAVDKGYWLGQVYARAAAAAKEDPAAPAAISRLMKEIESRQGESYKQWQKTRQWSIDGFTAIYQELGVNFAQIFYESEFFGIGKALVARLLAAGQLQESAGAVIADLGGDGLGVLVFIRSDGTALYPVSDLPLALEKRKLFQPDKSFLVVDERQSLYFRQLNRLLAALGEEQAAITHLPYAVVKLPEGMMSSRSGNVISYHDLRNQVLEKAKTETSARHPDWPAEKIDNISWALAKGALKFEMVKVGAGQVITFDSRQALRFDGFTAAYLQYTCARIRSVLRKAAGEEIAQEYCQRPDELSPGWPGNLREVREHRLLFSLASYPETVQAAAQACDPSLLAKQIFALAKDFNDYYHAIPVLKAETAVREARLRLLGAVRQVIGNGLGLLGIDGLDEM</sequence>
<dbReference type="InterPro" id="IPR035684">
    <property type="entry name" value="ArgRS_core"/>
</dbReference>
<dbReference type="SMART" id="SM00836">
    <property type="entry name" value="DALR_1"/>
    <property type="match status" value="1"/>
</dbReference>
<dbReference type="InterPro" id="IPR005148">
    <property type="entry name" value="Arg-tRNA-synth_N"/>
</dbReference>
<dbReference type="InterPro" id="IPR014729">
    <property type="entry name" value="Rossmann-like_a/b/a_fold"/>
</dbReference>
<dbReference type="Pfam" id="PF05746">
    <property type="entry name" value="DALR_1"/>
    <property type="match status" value="1"/>
</dbReference>
<evidence type="ECO:0000259" key="11">
    <source>
        <dbReference type="SMART" id="SM00836"/>
    </source>
</evidence>
<evidence type="ECO:0000313" key="13">
    <source>
        <dbReference type="EMBL" id="PIP34026.1"/>
    </source>
</evidence>
<dbReference type="GO" id="GO:0005737">
    <property type="term" value="C:cytoplasm"/>
    <property type="evidence" value="ECO:0007669"/>
    <property type="project" value="UniProtKB-UniRule"/>
</dbReference>
<keyword evidence="4 10" id="KW-0547">Nucleotide-binding</keyword>
<evidence type="ECO:0000256" key="9">
    <source>
        <dbReference type="NCBIfam" id="TIGR00456"/>
    </source>
</evidence>